<organism evidence="1 2">
    <name type="scientific">Novosphingobium capsulatum</name>
    <dbReference type="NCBI Taxonomy" id="13688"/>
    <lineage>
        <taxon>Bacteria</taxon>
        <taxon>Pseudomonadati</taxon>
        <taxon>Pseudomonadota</taxon>
        <taxon>Alphaproteobacteria</taxon>
        <taxon>Sphingomonadales</taxon>
        <taxon>Sphingomonadaceae</taxon>
        <taxon>Novosphingobium</taxon>
    </lineage>
</organism>
<dbReference type="Proteomes" id="UP001184150">
    <property type="component" value="Unassembled WGS sequence"/>
</dbReference>
<gene>
    <name evidence="1" type="ORF">J2792_002135</name>
</gene>
<evidence type="ECO:0000313" key="1">
    <source>
        <dbReference type="EMBL" id="MDR6511263.1"/>
    </source>
</evidence>
<keyword evidence="2" id="KW-1185">Reference proteome</keyword>
<evidence type="ECO:0000313" key="2">
    <source>
        <dbReference type="Proteomes" id="UP001184150"/>
    </source>
</evidence>
<accession>A0ABU1MLP0</accession>
<dbReference type="RefSeq" id="WP_156306329.1">
    <property type="nucleotide sequence ID" value="NZ_CP140000.1"/>
</dbReference>
<proteinExistence type="predicted"/>
<name>A0ABU1MLP0_9SPHN</name>
<comment type="caution">
    <text evidence="1">The sequence shown here is derived from an EMBL/GenBank/DDBJ whole genome shotgun (WGS) entry which is preliminary data.</text>
</comment>
<dbReference type="EMBL" id="JAVDRD010000005">
    <property type="protein sequence ID" value="MDR6511263.1"/>
    <property type="molecule type" value="Genomic_DNA"/>
</dbReference>
<protein>
    <submittedName>
        <fullName evidence="1">Uncharacterized protein</fullName>
    </submittedName>
</protein>
<dbReference type="Gene3D" id="3.20.20.80">
    <property type="entry name" value="Glycosidases"/>
    <property type="match status" value="1"/>
</dbReference>
<reference evidence="1 2" key="1">
    <citation type="submission" date="2023-07" db="EMBL/GenBank/DDBJ databases">
        <title>Sorghum-associated microbial communities from plants grown in Nebraska, USA.</title>
        <authorList>
            <person name="Schachtman D."/>
        </authorList>
    </citation>
    <scope>NUCLEOTIDE SEQUENCE [LARGE SCALE GENOMIC DNA]</scope>
    <source>
        <strain evidence="1 2">DS1027</strain>
    </source>
</reference>
<sequence length="51" mass="5657">MRLVLLWFGAFKNGGPGYTPVWVRADLARFPRKLDAQGRPLAAPPAFPDFA</sequence>